<dbReference type="FunFam" id="1.25.10.10:FF:000575">
    <property type="entry name" value="Serine threonine protein phosphatase 2a 59 kDa regulatory subunit b"/>
    <property type="match status" value="1"/>
</dbReference>
<feature type="domain" description="PH" evidence="2">
    <location>
        <begin position="321"/>
        <end position="421"/>
    </location>
</feature>
<reference evidence="3" key="1">
    <citation type="submission" date="2021-02" db="EMBL/GenBank/DDBJ databases">
        <authorList>
            <person name="Palmer J.M."/>
        </authorList>
    </citation>
    <scope>NUCLEOTIDE SEQUENCE</scope>
    <source>
        <strain evidence="3">SCRP734</strain>
    </source>
</reference>
<evidence type="ECO:0000313" key="3">
    <source>
        <dbReference type="EMBL" id="KAG7391655.1"/>
    </source>
</evidence>
<evidence type="ECO:0000259" key="2">
    <source>
        <dbReference type="PROSITE" id="PS50003"/>
    </source>
</evidence>
<comment type="caution">
    <text evidence="3">The sequence shown here is derived from an EMBL/GenBank/DDBJ whole genome shotgun (WGS) entry which is preliminary data.</text>
</comment>
<dbReference type="InterPro" id="IPR001849">
    <property type="entry name" value="PH_domain"/>
</dbReference>
<dbReference type="SMART" id="SM00233">
    <property type="entry name" value="PH"/>
    <property type="match status" value="1"/>
</dbReference>
<dbReference type="InterPro" id="IPR002554">
    <property type="entry name" value="PP2A_B56"/>
</dbReference>
<dbReference type="OrthoDB" id="70159at2759"/>
<feature type="region of interest" description="Disordered" evidence="1">
    <location>
        <begin position="860"/>
        <end position="885"/>
    </location>
</feature>
<dbReference type="GO" id="GO:0000159">
    <property type="term" value="C:protein phosphatase type 2A complex"/>
    <property type="evidence" value="ECO:0007669"/>
    <property type="project" value="InterPro"/>
</dbReference>
<dbReference type="PANTHER" id="PTHR10257">
    <property type="entry name" value="SERINE/THREONINE PROTEIN PHOSPHATASE 2A PP2A REGULATORY SUBUNIT B"/>
    <property type="match status" value="1"/>
</dbReference>
<keyword evidence="4" id="KW-1185">Reference proteome</keyword>
<evidence type="ECO:0000256" key="1">
    <source>
        <dbReference type="SAM" id="MobiDB-lite"/>
    </source>
</evidence>
<dbReference type="Proteomes" id="UP000694044">
    <property type="component" value="Unassembled WGS sequence"/>
</dbReference>
<dbReference type="GO" id="GO:0019888">
    <property type="term" value="F:protein phosphatase regulator activity"/>
    <property type="evidence" value="ECO:0007669"/>
    <property type="project" value="InterPro"/>
</dbReference>
<dbReference type="AlphaFoldDB" id="A0A8T1WEL4"/>
<feature type="compositionally biased region" description="Polar residues" evidence="1">
    <location>
        <begin position="230"/>
        <end position="244"/>
    </location>
</feature>
<organism evidence="3 4">
    <name type="scientific">Phytophthora pseudosyringae</name>
    <dbReference type="NCBI Taxonomy" id="221518"/>
    <lineage>
        <taxon>Eukaryota</taxon>
        <taxon>Sar</taxon>
        <taxon>Stramenopiles</taxon>
        <taxon>Oomycota</taxon>
        <taxon>Peronosporomycetes</taxon>
        <taxon>Peronosporales</taxon>
        <taxon>Peronosporaceae</taxon>
        <taxon>Phytophthora</taxon>
    </lineage>
</organism>
<sequence>MWPPRCKRIRSPHSISRPARVHDDDGRRLCPGHSAVSAVAPADTTTGAACDLRDEQTPAVLVSVRGWGCPCGVLHTRVVCFLARGTSLAISLFRSADTQKESVTAFFGKNSREIPKFDISTRHTVFIVYRSHTTRRSLCRKRERESESSPPAAQPSARLPSPRETPARPSPGAKRQQTMAQRGDKGAKGEKSGFFRKMYSSIGSSRQLAAKSHEKAQRSDSTSSGTSSGYNQNSPSDGASTTGSGHNGGGLQNFVKHHSFNGHMPFSRDDPRAAASDPHQSLLSKRPSLIVPFSNQQQLGNGAAASPADGVQTYLDDFQAPISKSGVLIKQANHFKTWKKRLMVLKGHSLFYYVSGTSGEDSYPRGVIPLQGVRITPIDSARFKRQNCFEICHPGYRPIYLMAKSEADLSVWMSSLTSAAMPTTPDRKMLLVSDPLETLFNTPALEDAVPYKRTFYFRQKVAFCMPRKEDSGYTAVELFDLNEKRLTTLCDLNSYCDSFPMILDDPQLFVELLHVVGCYIFRPFPQLQSTSPGNIFVEEPSPEEVSMLENPMDKYSEYTTEEQLWGLLSACYDLLLKAIEHIDKLEKHVRKEFFPLRFIAQLVNLFKTPSFKERQVLKGVLHRLYYKLTQRRSAIRKEIANTFYEYIYETSNHYGVAELLEILGSIVNGFACPIKQEHVVLLEKALIPLHSTPAFISYHQQLAYCMIQYVSKDHTLFTAIVGGLLKYWPVGNSFKEVIFIVEFEEMLEHVLAESDFDTIWPKLARRLGQCMVSDQFQVAERAISCWSSPACLRIMNEYEKLGQGMFDVIRPFLQRAVTGHWNTLIQQKAQETYTMYYNMGYDSDDAVTTPSALVSDGKVLDSSAKTEESDPDEEANNSSEANLSMAVRLSASNAVESLDVVLSDEEEEDDKPGAS</sequence>
<dbReference type="PROSITE" id="PS50003">
    <property type="entry name" value="PH_DOMAIN"/>
    <property type="match status" value="1"/>
</dbReference>
<feature type="compositionally biased region" description="Basic and acidic residues" evidence="1">
    <location>
        <begin position="182"/>
        <end position="192"/>
    </location>
</feature>
<dbReference type="Pfam" id="PF01603">
    <property type="entry name" value="B56"/>
    <property type="match status" value="1"/>
</dbReference>
<accession>A0A8T1WEL4</accession>
<dbReference type="PANTHER" id="PTHR10257:SF3">
    <property type="entry name" value="SERINE_THREONINE-PROTEIN PHOSPHATASE 2A 56 KDA REGULATORY SUBUNIT GAMMA ISOFORM"/>
    <property type="match status" value="1"/>
</dbReference>
<name>A0A8T1WEL4_9STRA</name>
<feature type="region of interest" description="Disordered" evidence="1">
    <location>
        <begin position="137"/>
        <end position="192"/>
    </location>
</feature>
<dbReference type="GO" id="GO:0007165">
    <property type="term" value="P:signal transduction"/>
    <property type="evidence" value="ECO:0007669"/>
    <property type="project" value="InterPro"/>
</dbReference>
<evidence type="ECO:0000313" key="4">
    <source>
        <dbReference type="Proteomes" id="UP000694044"/>
    </source>
</evidence>
<protein>
    <recommendedName>
        <fullName evidence="2">PH domain-containing protein</fullName>
    </recommendedName>
</protein>
<feature type="region of interest" description="Disordered" evidence="1">
    <location>
        <begin position="205"/>
        <end position="281"/>
    </location>
</feature>
<dbReference type="EMBL" id="JAGDFM010000019">
    <property type="protein sequence ID" value="KAG7391655.1"/>
    <property type="molecule type" value="Genomic_DNA"/>
</dbReference>
<feature type="compositionally biased region" description="Low complexity" evidence="1">
    <location>
        <begin position="219"/>
        <end position="229"/>
    </location>
</feature>
<gene>
    <name evidence="3" type="ORF">PHYPSEUDO_004157</name>
</gene>
<feature type="compositionally biased region" description="Low complexity" evidence="1">
    <location>
        <begin position="148"/>
        <end position="162"/>
    </location>
</feature>
<dbReference type="Pfam" id="PF00169">
    <property type="entry name" value="PH"/>
    <property type="match status" value="1"/>
</dbReference>
<proteinExistence type="predicted"/>